<dbReference type="GO" id="GO:0005737">
    <property type="term" value="C:cytoplasm"/>
    <property type="evidence" value="ECO:0007669"/>
    <property type="project" value="TreeGrafter"/>
</dbReference>
<name>A0A1H8YZZ9_9FLAO</name>
<accession>A0A1H8YZZ9</accession>
<evidence type="ECO:0000256" key="2">
    <source>
        <dbReference type="ARBA" id="ARBA00012499"/>
    </source>
</evidence>
<dbReference type="PROSITE" id="PS51790">
    <property type="entry name" value="MSRB"/>
    <property type="match status" value="1"/>
</dbReference>
<feature type="chain" id="PRO_5011594109" description="peptide-methionine (R)-S-oxide reductase" evidence="7">
    <location>
        <begin position="25"/>
        <end position="180"/>
    </location>
</feature>
<dbReference type="Pfam" id="PF01641">
    <property type="entry name" value="SelR"/>
    <property type="match status" value="1"/>
</dbReference>
<dbReference type="GO" id="GO:0046872">
    <property type="term" value="F:metal ion binding"/>
    <property type="evidence" value="ECO:0007669"/>
    <property type="project" value="UniProtKB-KW"/>
</dbReference>
<dbReference type="Gene3D" id="2.170.150.20">
    <property type="entry name" value="Peptide methionine sulfoxide reductase"/>
    <property type="match status" value="1"/>
</dbReference>
<evidence type="ECO:0000256" key="4">
    <source>
        <dbReference type="ARBA" id="ARBA00022833"/>
    </source>
</evidence>
<evidence type="ECO:0000256" key="5">
    <source>
        <dbReference type="ARBA" id="ARBA00023002"/>
    </source>
</evidence>
<evidence type="ECO:0000259" key="8">
    <source>
        <dbReference type="PROSITE" id="PS51790"/>
    </source>
</evidence>
<evidence type="ECO:0000313" key="9">
    <source>
        <dbReference type="EMBL" id="SEP57829.1"/>
    </source>
</evidence>
<protein>
    <recommendedName>
        <fullName evidence="2">peptide-methionine (R)-S-oxide reductase</fullName>
        <ecNumber evidence="2">1.8.4.12</ecNumber>
    </recommendedName>
</protein>
<proteinExistence type="predicted"/>
<dbReference type="InterPro" id="IPR028427">
    <property type="entry name" value="Met_Sox_Rdtase_MsrB"/>
</dbReference>
<evidence type="ECO:0000256" key="3">
    <source>
        <dbReference type="ARBA" id="ARBA00022723"/>
    </source>
</evidence>
<dbReference type="GO" id="GO:0033743">
    <property type="term" value="F:peptide-methionine (R)-S-oxide reductase activity"/>
    <property type="evidence" value="ECO:0007669"/>
    <property type="project" value="UniProtKB-EC"/>
</dbReference>
<dbReference type="AlphaFoldDB" id="A0A1H8YZZ9"/>
<dbReference type="NCBIfam" id="TIGR00357">
    <property type="entry name" value="peptide-methionine (R)-S-oxide reductase MsrB"/>
    <property type="match status" value="1"/>
</dbReference>
<keyword evidence="3" id="KW-0479">Metal-binding</keyword>
<feature type="domain" description="MsrB" evidence="8">
    <location>
        <begin position="57"/>
        <end position="179"/>
    </location>
</feature>
<gene>
    <name evidence="9" type="ORF">SAMN05444005_101401</name>
</gene>
<organism evidence="9 10">
    <name type="scientific">Flavobacterium urocaniciphilum</name>
    <dbReference type="NCBI Taxonomy" id="1299341"/>
    <lineage>
        <taxon>Bacteria</taxon>
        <taxon>Pseudomonadati</taxon>
        <taxon>Bacteroidota</taxon>
        <taxon>Flavobacteriia</taxon>
        <taxon>Flavobacteriales</taxon>
        <taxon>Flavobacteriaceae</taxon>
        <taxon>Flavobacterium</taxon>
    </lineage>
</organism>
<dbReference type="SUPFAM" id="SSF51316">
    <property type="entry name" value="Mss4-like"/>
    <property type="match status" value="1"/>
</dbReference>
<dbReference type="EC" id="1.8.4.12" evidence="2"/>
<dbReference type="InterPro" id="IPR002579">
    <property type="entry name" value="Met_Sox_Rdtase_MsrB_dom"/>
</dbReference>
<evidence type="ECO:0000256" key="7">
    <source>
        <dbReference type="SAM" id="SignalP"/>
    </source>
</evidence>
<keyword evidence="5" id="KW-0560">Oxidoreductase</keyword>
<evidence type="ECO:0000256" key="6">
    <source>
        <dbReference type="ARBA" id="ARBA00048488"/>
    </source>
</evidence>
<evidence type="ECO:0000313" key="10">
    <source>
        <dbReference type="Proteomes" id="UP000198648"/>
    </source>
</evidence>
<dbReference type="EMBL" id="FOEI01000001">
    <property type="protein sequence ID" value="SEP57829.1"/>
    <property type="molecule type" value="Genomic_DNA"/>
</dbReference>
<sequence length="180" mass="20403">MINSIIMKRIVYVLLILSFVSCQGQNSTTEKAKEPVKEITNKEVKKDTMKFEVVKTEAEWKAQLSPEEYAVLREKGTERPFTGEYDKHFEKGMYVCAACENPLFTSDTKFDSHCGWPSFDEAIKGSTIYHKDTSYGMIRTEVMCAKCGGHLGHVFDDGPKATTGMRYCTNSISIKFIPQK</sequence>
<dbReference type="PANTHER" id="PTHR10173:SF52">
    <property type="entry name" value="METHIONINE-R-SULFOXIDE REDUCTASE B1"/>
    <property type="match status" value="1"/>
</dbReference>
<keyword evidence="7" id="KW-0732">Signal</keyword>
<dbReference type="STRING" id="1299341.SAMN05444005_101401"/>
<dbReference type="InterPro" id="IPR011057">
    <property type="entry name" value="Mss4-like_sf"/>
</dbReference>
<comment type="catalytic activity">
    <reaction evidence="6">
        <text>L-methionyl-[protein] + [thioredoxin]-disulfide + H2O = L-methionyl-(R)-S-oxide-[protein] + [thioredoxin]-dithiol</text>
        <dbReference type="Rhea" id="RHEA:24164"/>
        <dbReference type="Rhea" id="RHEA-COMP:10698"/>
        <dbReference type="Rhea" id="RHEA-COMP:10700"/>
        <dbReference type="Rhea" id="RHEA-COMP:12313"/>
        <dbReference type="Rhea" id="RHEA-COMP:12314"/>
        <dbReference type="ChEBI" id="CHEBI:15377"/>
        <dbReference type="ChEBI" id="CHEBI:16044"/>
        <dbReference type="ChEBI" id="CHEBI:29950"/>
        <dbReference type="ChEBI" id="CHEBI:45764"/>
        <dbReference type="ChEBI" id="CHEBI:50058"/>
        <dbReference type="EC" id="1.8.4.12"/>
    </reaction>
</comment>
<feature type="signal peptide" evidence="7">
    <location>
        <begin position="1"/>
        <end position="24"/>
    </location>
</feature>
<dbReference type="PANTHER" id="PTHR10173">
    <property type="entry name" value="METHIONINE SULFOXIDE REDUCTASE"/>
    <property type="match status" value="1"/>
</dbReference>
<dbReference type="Proteomes" id="UP000198648">
    <property type="component" value="Unassembled WGS sequence"/>
</dbReference>
<dbReference type="FunFam" id="2.170.150.20:FF:000009">
    <property type="entry name" value="Peptide-methionine (R)-S-oxide reductase"/>
    <property type="match status" value="1"/>
</dbReference>
<comment type="cofactor">
    <cofactor evidence="1">
        <name>Zn(2+)</name>
        <dbReference type="ChEBI" id="CHEBI:29105"/>
    </cofactor>
</comment>
<keyword evidence="4" id="KW-0862">Zinc</keyword>
<reference evidence="9 10" key="1">
    <citation type="submission" date="2016-10" db="EMBL/GenBank/DDBJ databases">
        <authorList>
            <person name="de Groot N.N."/>
        </authorList>
    </citation>
    <scope>NUCLEOTIDE SEQUENCE [LARGE SCALE GENOMIC DNA]</scope>
    <source>
        <strain evidence="9 10">DSM 27078</strain>
    </source>
</reference>
<dbReference type="GO" id="GO:0006979">
    <property type="term" value="P:response to oxidative stress"/>
    <property type="evidence" value="ECO:0007669"/>
    <property type="project" value="InterPro"/>
</dbReference>
<evidence type="ECO:0000256" key="1">
    <source>
        <dbReference type="ARBA" id="ARBA00001947"/>
    </source>
</evidence>
<keyword evidence="10" id="KW-1185">Reference proteome</keyword>
<dbReference type="GO" id="GO:0030091">
    <property type="term" value="P:protein repair"/>
    <property type="evidence" value="ECO:0007669"/>
    <property type="project" value="InterPro"/>
</dbReference>